<proteinExistence type="predicted"/>
<name>A0ABP4X101_9MICO</name>
<evidence type="ECO:0000313" key="1">
    <source>
        <dbReference type="EMBL" id="GAA1766619.1"/>
    </source>
</evidence>
<accession>A0ABP4X101</accession>
<organism evidence="1 2">
    <name type="scientific">Nostocoides vanveenii</name>
    <dbReference type="NCBI Taxonomy" id="330835"/>
    <lineage>
        <taxon>Bacteria</taxon>
        <taxon>Bacillati</taxon>
        <taxon>Actinomycetota</taxon>
        <taxon>Actinomycetes</taxon>
        <taxon>Micrococcales</taxon>
        <taxon>Intrasporangiaceae</taxon>
        <taxon>Nostocoides</taxon>
    </lineage>
</organism>
<gene>
    <name evidence="1" type="ORF">GCM10009810_26790</name>
</gene>
<evidence type="ECO:0000313" key="2">
    <source>
        <dbReference type="Proteomes" id="UP001501475"/>
    </source>
</evidence>
<dbReference type="EMBL" id="BAAAPN010000057">
    <property type="protein sequence ID" value="GAA1766619.1"/>
    <property type="molecule type" value="Genomic_DNA"/>
</dbReference>
<keyword evidence="2" id="KW-1185">Reference proteome</keyword>
<sequence>MPKSPADAVARDLATAQAAIDRLAATAEPEAFNALLALSAAAGEALGTSARLLAESASWAAVGEASGTTRQAAWARWHT</sequence>
<dbReference type="Proteomes" id="UP001501475">
    <property type="component" value="Unassembled WGS sequence"/>
</dbReference>
<comment type="caution">
    <text evidence="1">The sequence shown here is derived from an EMBL/GenBank/DDBJ whole genome shotgun (WGS) entry which is preliminary data.</text>
</comment>
<reference evidence="2" key="1">
    <citation type="journal article" date="2019" name="Int. J. Syst. Evol. Microbiol.">
        <title>The Global Catalogue of Microorganisms (GCM) 10K type strain sequencing project: providing services to taxonomists for standard genome sequencing and annotation.</title>
        <authorList>
            <consortium name="The Broad Institute Genomics Platform"/>
            <consortium name="The Broad Institute Genome Sequencing Center for Infectious Disease"/>
            <person name="Wu L."/>
            <person name="Ma J."/>
        </authorList>
    </citation>
    <scope>NUCLEOTIDE SEQUENCE [LARGE SCALE GENOMIC DNA]</scope>
    <source>
        <strain evidence="2">JCM 15591</strain>
    </source>
</reference>
<protein>
    <submittedName>
        <fullName evidence="1">Uncharacterized protein</fullName>
    </submittedName>
</protein>